<dbReference type="Gene3D" id="3.40.50.150">
    <property type="entry name" value="Vaccinia Virus protein VP39"/>
    <property type="match status" value="1"/>
</dbReference>
<evidence type="ECO:0000313" key="8">
    <source>
        <dbReference type="Proteomes" id="UP001107558"/>
    </source>
</evidence>
<dbReference type="GO" id="GO:0005737">
    <property type="term" value="C:cytoplasm"/>
    <property type="evidence" value="ECO:0007669"/>
    <property type="project" value="UniProtKB-SubCell"/>
</dbReference>
<dbReference type="PANTHER" id="PTHR12843:SF5">
    <property type="entry name" value="EEF1A LYSINE METHYLTRANSFERASE 2"/>
    <property type="match status" value="1"/>
</dbReference>
<dbReference type="Proteomes" id="UP001107558">
    <property type="component" value="Chromosome 1"/>
</dbReference>
<evidence type="ECO:0000256" key="2">
    <source>
        <dbReference type="ARBA" id="ARBA00022603"/>
    </source>
</evidence>
<dbReference type="CDD" id="cd02440">
    <property type="entry name" value="AdoMet_MTases"/>
    <property type="match status" value="1"/>
</dbReference>
<evidence type="ECO:0000259" key="6">
    <source>
        <dbReference type="Pfam" id="PF13847"/>
    </source>
</evidence>
<dbReference type="InterPro" id="IPR026635">
    <property type="entry name" value="Efm4/METTL10"/>
</dbReference>
<name>A0A9J6CQ43_POLVA</name>
<dbReference type="Pfam" id="PF13847">
    <property type="entry name" value="Methyltransf_31"/>
    <property type="match status" value="1"/>
</dbReference>
<gene>
    <name evidence="7" type="ORF">PVAND_012991</name>
</gene>
<dbReference type="EMBL" id="JADBJN010000001">
    <property type="protein sequence ID" value="KAG5683726.1"/>
    <property type="molecule type" value="Genomic_DNA"/>
</dbReference>
<keyword evidence="4 5" id="KW-0949">S-adenosyl-L-methionine</keyword>
<dbReference type="GO" id="GO:0032259">
    <property type="term" value="P:methylation"/>
    <property type="evidence" value="ECO:0007669"/>
    <property type="project" value="UniProtKB-KW"/>
</dbReference>
<reference evidence="7" key="1">
    <citation type="submission" date="2021-03" db="EMBL/GenBank/DDBJ databases">
        <title>Chromosome level genome of the anhydrobiotic midge Polypedilum vanderplanki.</title>
        <authorList>
            <person name="Yoshida Y."/>
            <person name="Kikawada T."/>
            <person name="Gusev O."/>
        </authorList>
    </citation>
    <scope>NUCLEOTIDE SEQUENCE</scope>
    <source>
        <strain evidence="7">NIAS01</strain>
        <tissue evidence="7">Whole body or cell culture</tissue>
    </source>
</reference>
<comment type="function">
    <text evidence="5">S-adenosyl-L-methionine-dependent protein-lysine N-methyltransferase that methylates elongation factor 1-alpha.</text>
</comment>
<evidence type="ECO:0000256" key="4">
    <source>
        <dbReference type="ARBA" id="ARBA00022691"/>
    </source>
</evidence>
<protein>
    <recommendedName>
        <fullName evidence="5">Protein-lysine N-methyltransferase PVAND_012991</fullName>
        <ecNumber evidence="5">2.1.1.-</ecNumber>
    </recommendedName>
</protein>
<dbReference type="OrthoDB" id="540004at2759"/>
<dbReference type="PANTHER" id="PTHR12843">
    <property type="entry name" value="PROTEIN-LYSINE N-METHYLTRANSFERASE METTL10"/>
    <property type="match status" value="1"/>
</dbReference>
<keyword evidence="2 5" id="KW-0489">Methyltransferase</keyword>
<organism evidence="7 8">
    <name type="scientific">Polypedilum vanderplanki</name>
    <name type="common">Sleeping chironomid midge</name>
    <dbReference type="NCBI Taxonomy" id="319348"/>
    <lineage>
        <taxon>Eukaryota</taxon>
        <taxon>Metazoa</taxon>
        <taxon>Ecdysozoa</taxon>
        <taxon>Arthropoda</taxon>
        <taxon>Hexapoda</taxon>
        <taxon>Insecta</taxon>
        <taxon>Pterygota</taxon>
        <taxon>Neoptera</taxon>
        <taxon>Endopterygota</taxon>
        <taxon>Diptera</taxon>
        <taxon>Nematocera</taxon>
        <taxon>Chironomoidea</taxon>
        <taxon>Chironomidae</taxon>
        <taxon>Chironominae</taxon>
        <taxon>Polypedilum</taxon>
        <taxon>Polypedilum</taxon>
    </lineage>
</organism>
<keyword evidence="1 5" id="KW-0963">Cytoplasm</keyword>
<dbReference type="InterPro" id="IPR025714">
    <property type="entry name" value="Methyltranfer_dom"/>
</dbReference>
<evidence type="ECO:0000313" key="7">
    <source>
        <dbReference type="EMBL" id="KAG5683726.1"/>
    </source>
</evidence>
<dbReference type="InterPro" id="IPR029063">
    <property type="entry name" value="SAM-dependent_MTases_sf"/>
</dbReference>
<dbReference type="AlphaFoldDB" id="A0A9J6CQ43"/>
<evidence type="ECO:0000256" key="1">
    <source>
        <dbReference type="ARBA" id="ARBA00022490"/>
    </source>
</evidence>
<comment type="caution">
    <text evidence="7">The sequence shown here is derived from an EMBL/GenBank/DDBJ whole genome shotgun (WGS) entry which is preliminary data.</text>
</comment>
<accession>A0A9J6CQ43</accession>
<keyword evidence="8" id="KW-1185">Reference proteome</keyword>
<dbReference type="SUPFAM" id="SSF53335">
    <property type="entry name" value="S-adenosyl-L-methionine-dependent methyltransferases"/>
    <property type="match status" value="1"/>
</dbReference>
<evidence type="ECO:0000256" key="3">
    <source>
        <dbReference type="ARBA" id="ARBA00022679"/>
    </source>
</evidence>
<feature type="domain" description="Methyltransferase" evidence="6">
    <location>
        <begin position="60"/>
        <end position="186"/>
    </location>
</feature>
<dbReference type="EC" id="2.1.1.-" evidence="5"/>
<evidence type="ECO:0000256" key="5">
    <source>
        <dbReference type="HAMAP-Rule" id="MF_03188"/>
    </source>
</evidence>
<keyword evidence="3 5" id="KW-0808">Transferase</keyword>
<comment type="similarity">
    <text evidence="5">Belongs to the class I-like SAM-binding methyltransferase superfamily. EFM4 family.</text>
</comment>
<sequence>MEEEDTINLNPCELGTKSYWDSAYETEIKNYLDNGDIGEIWFDESSQTRIIKWLNKQDTSKDASIIDLGTGNGAMLFELSEAEYTNLTGVDYSEKSIELAQKIAIDQDQPHITFKVCDLLADVTELGRFDVCHDKGTFDAIGLMNDAFDKKEIYTKNVFDLLNDKGLFIITSCNFTELELTKSFSNYFDKFEVIPSQTFQFGGKVGKTTTSICFKKKETLSK</sequence>
<dbReference type="HAMAP" id="MF_03188">
    <property type="entry name" value="Methyltr_EFM4"/>
    <property type="match status" value="1"/>
</dbReference>
<comment type="subcellular location">
    <subcellularLocation>
        <location evidence="5">Cytoplasm</location>
    </subcellularLocation>
</comment>
<dbReference type="GO" id="GO:0016279">
    <property type="term" value="F:protein-lysine N-methyltransferase activity"/>
    <property type="evidence" value="ECO:0007669"/>
    <property type="project" value="UniProtKB-UniRule"/>
</dbReference>
<proteinExistence type="inferred from homology"/>